<comment type="caution">
    <text evidence="5">The sequence shown here is derived from an EMBL/GenBank/DDBJ whole genome shotgun (WGS) entry which is preliminary data.</text>
</comment>
<dbReference type="Gene3D" id="3.40.50.300">
    <property type="entry name" value="P-loop containing nucleotide triphosphate hydrolases"/>
    <property type="match status" value="1"/>
</dbReference>
<dbReference type="GO" id="GO:0005525">
    <property type="term" value="F:GTP binding"/>
    <property type="evidence" value="ECO:0007669"/>
    <property type="project" value="UniProtKB-KW"/>
</dbReference>
<dbReference type="Proteomes" id="UP000518266">
    <property type="component" value="Unassembled WGS sequence"/>
</dbReference>
<protein>
    <recommendedName>
        <fullName evidence="4">AIG1-type G domain-containing protein</fullName>
    </recommendedName>
</protein>
<dbReference type="InterPro" id="IPR027417">
    <property type="entry name" value="P-loop_NTPase"/>
</dbReference>
<name>A0A7J5XJK3_DISMA</name>
<keyword evidence="6" id="KW-1185">Reference proteome</keyword>
<dbReference type="InterPro" id="IPR006703">
    <property type="entry name" value="G_AIG1"/>
</dbReference>
<dbReference type="FunFam" id="3.40.50.300:FF:000366">
    <property type="entry name" value="GTPase, IMAP family member 2"/>
    <property type="match status" value="1"/>
</dbReference>
<organism evidence="5 6">
    <name type="scientific">Dissostichus mawsoni</name>
    <name type="common">Antarctic cod</name>
    <dbReference type="NCBI Taxonomy" id="36200"/>
    <lineage>
        <taxon>Eukaryota</taxon>
        <taxon>Metazoa</taxon>
        <taxon>Chordata</taxon>
        <taxon>Craniata</taxon>
        <taxon>Vertebrata</taxon>
        <taxon>Euteleostomi</taxon>
        <taxon>Actinopterygii</taxon>
        <taxon>Neopterygii</taxon>
        <taxon>Teleostei</taxon>
        <taxon>Neoteleostei</taxon>
        <taxon>Acanthomorphata</taxon>
        <taxon>Eupercaria</taxon>
        <taxon>Perciformes</taxon>
        <taxon>Notothenioidei</taxon>
        <taxon>Nototheniidae</taxon>
        <taxon>Dissostichus</taxon>
    </lineage>
</organism>
<feature type="domain" description="AIG1-type G" evidence="4">
    <location>
        <begin position="3"/>
        <end position="205"/>
    </location>
</feature>
<dbReference type="PANTHER" id="PTHR10903">
    <property type="entry name" value="GTPASE, IMAP FAMILY MEMBER-RELATED"/>
    <property type="match status" value="1"/>
</dbReference>
<comment type="similarity">
    <text evidence="1">Belongs to the TRAFAC class TrmE-Era-EngA-EngB-Septin-like GTPase superfamily. AIG1/Toc34/Toc159-like paraseptin GTPase family. IAN subfamily.</text>
</comment>
<sequence length="252" mass="28688">MDESNWRIVMLGKTAAGKSSVANTIFGEQLFKTNTTADSETSKCQAETKLVSGRSITLIDTDTSEEELKTNFIRCITDFAPGPHAFLIVFKVEKSTEHEEAVIAKINQYFSEEVFKYATVLFTHGDQLDEGQTVEEYFHQNQLASDLKKCGGRCHVIDNKYWKNNQQEEYRSNQFQVTELLKTIDEIIASNEGSCYTDEMLQAVEEETQQEEEELIRQSSGTLTREEVRKQAKDRVSNNLMIKLASFAAVYC</sequence>
<accession>A0A7J5XJK3</accession>
<reference evidence="5 6" key="1">
    <citation type="submission" date="2020-03" db="EMBL/GenBank/DDBJ databases">
        <title>Dissostichus mawsoni Genome sequencing and assembly.</title>
        <authorList>
            <person name="Park H."/>
        </authorList>
    </citation>
    <scope>NUCLEOTIDE SEQUENCE [LARGE SCALE GENOMIC DNA]</scope>
    <source>
        <strain evidence="5">DM0001</strain>
        <tissue evidence="5">Muscle</tissue>
    </source>
</reference>
<keyword evidence="2" id="KW-0547">Nucleotide-binding</keyword>
<evidence type="ECO:0000256" key="3">
    <source>
        <dbReference type="ARBA" id="ARBA00023134"/>
    </source>
</evidence>
<evidence type="ECO:0000313" key="6">
    <source>
        <dbReference type="Proteomes" id="UP000518266"/>
    </source>
</evidence>
<evidence type="ECO:0000256" key="1">
    <source>
        <dbReference type="ARBA" id="ARBA00008535"/>
    </source>
</evidence>
<evidence type="ECO:0000256" key="2">
    <source>
        <dbReference type="ARBA" id="ARBA00022741"/>
    </source>
</evidence>
<dbReference type="SUPFAM" id="SSF52540">
    <property type="entry name" value="P-loop containing nucleoside triphosphate hydrolases"/>
    <property type="match status" value="1"/>
</dbReference>
<keyword evidence="3" id="KW-0342">GTP-binding</keyword>
<dbReference type="PANTHER" id="PTHR10903:SF62">
    <property type="entry name" value="GTPASE IMAP FAMILY MEMBER 4-LIKE-RELATED"/>
    <property type="match status" value="1"/>
</dbReference>
<evidence type="ECO:0000313" key="5">
    <source>
        <dbReference type="EMBL" id="KAF3837255.1"/>
    </source>
</evidence>
<dbReference type="InterPro" id="IPR045058">
    <property type="entry name" value="GIMA/IAN/Toc"/>
</dbReference>
<proteinExistence type="inferred from homology"/>
<dbReference type="EMBL" id="JAAKFY010000023">
    <property type="protein sequence ID" value="KAF3837255.1"/>
    <property type="molecule type" value="Genomic_DNA"/>
</dbReference>
<gene>
    <name evidence="5" type="ORF">F7725_004719</name>
</gene>
<dbReference type="Pfam" id="PF04548">
    <property type="entry name" value="AIG1"/>
    <property type="match status" value="1"/>
</dbReference>
<dbReference type="OrthoDB" id="425923at2759"/>
<dbReference type="PROSITE" id="PS51720">
    <property type="entry name" value="G_AIG1"/>
    <property type="match status" value="1"/>
</dbReference>
<evidence type="ECO:0000259" key="4">
    <source>
        <dbReference type="PROSITE" id="PS51720"/>
    </source>
</evidence>
<dbReference type="AlphaFoldDB" id="A0A7J5XJK3"/>